<evidence type="ECO:0000259" key="7">
    <source>
        <dbReference type="SMART" id="SM00955"/>
    </source>
</evidence>
<evidence type="ECO:0000313" key="9">
    <source>
        <dbReference type="Proteomes" id="UP001308179"/>
    </source>
</evidence>
<dbReference type="EC" id="2.3.1.176" evidence="1"/>
<dbReference type="InterPro" id="IPR001900">
    <property type="entry name" value="RNase_II/R"/>
</dbReference>
<proteinExistence type="predicted"/>
<dbReference type="PANTHER" id="PTHR42870:SF1">
    <property type="entry name" value="NON-SPECIFIC LIPID-TRANSFER PROTEIN-LIKE 2"/>
    <property type="match status" value="1"/>
</dbReference>
<dbReference type="SUPFAM" id="SSF53901">
    <property type="entry name" value="Thiolase-like"/>
    <property type="match status" value="2"/>
</dbReference>
<dbReference type="EMBL" id="JAVRRR010000150">
    <property type="protein sequence ID" value="KAK5145452.1"/>
    <property type="molecule type" value="Genomic_DNA"/>
</dbReference>
<keyword evidence="8" id="KW-0378">Hydrolase</keyword>
<feature type="compositionally biased region" description="Polar residues" evidence="6">
    <location>
        <begin position="174"/>
        <end position="186"/>
    </location>
</feature>
<feature type="region of interest" description="Disordered" evidence="6">
    <location>
        <begin position="172"/>
        <end position="250"/>
    </location>
</feature>
<protein>
    <recommendedName>
        <fullName evidence="1">propanoyl-CoA C-acyltransferase</fullName>
        <ecNumber evidence="1">2.3.1.176</ecNumber>
    </recommendedName>
    <alternativeName>
        <fullName evidence="5">Propanoyl-CoA C-acyltransferase</fullName>
    </alternativeName>
</protein>
<evidence type="ECO:0000256" key="1">
    <source>
        <dbReference type="ARBA" id="ARBA00012352"/>
    </source>
</evidence>
<dbReference type="PROSITE" id="PS00737">
    <property type="entry name" value="THIOLASE_2"/>
    <property type="match status" value="1"/>
</dbReference>
<dbReference type="SMART" id="SM00955">
    <property type="entry name" value="RNB"/>
    <property type="match status" value="1"/>
</dbReference>
<keyword evidence="2" id="KW-0813">Transport</keyword>
<keyword evidence="4" id="KW-0446">Lipid-binding</keyword>
<evidence type="ECO:0000256" key="3">
    <source>
        <dbReference type="ARBA" id="ARBA00023055"/>
    </source>
</evidence>
<dbReference type="InterPro" id="IPR055140">
    <property type="entry name" value="Thiolase_C_2"/>
</dbReference>
<accession>A0ABR0L9F7</accession>
<feature type="region of interest" description="Disordered" evidence="6">
    <location>
        <begin position="24"/>
        <end position="76"/>
    </location>
</feature>
<reference evidence="8 9" key="1">
    <citation type="submission" date="2023-08" db="EMBL/GenBank/DDBJ databases">
        <title>Black Yeasts Isolated from many extreme environments.</title>
        <authorList>
            <person name="Coleine C."/>
            <person name="Stajich J.E."/>
            <person name="Selbmann L."/>
        </authorList>
    </citation>
    <scope>NUCLEOTIDE SEQUENCE [LARGE SCALE GENOMIC DNA]</scope>
    <source>
        <strain evidence="8 9">CCFEE 5386</strain>
    </source>
</reference>
<evidence type="ECO:0000256" key="4">
    <source>
        <dbReference type="ARBA" id="ARBA00023121"/>
    </source>
</evidence>
<dbReference type="Proteomes" id="UP001308179">
    <property type="component" value="Unassembled WGS sequence"/>
</dbReference>
<feature type="region of interest" description="Disordered" evidence="6">
    <location>
        <begin position="265"/>
        <end position="332"/>
    </location>
</feature>
<dbReference type="Pfam" id="PF22691">
    <property type="entry name" value="Thiolase_C_1"/>
    <property type="match status" value="1"/>
</dbReference>
<dbReference type="InterPro" id="IPR012340">
    <property type="entry name" value="NA-bd_OB-fold"/>
</dbReference>
<evidence type="ECO:0000313" key="8">
    <source>
        <dbReference type="EMBL" id="KAK5145452.1"/>
    </source>
</evidence>
<feature type="compositionally biased region" description="Polar residues" evidence="6">
    <location>
        <begin position="24"/>
        <end position="40"/>
    </location>
</feature>
<evidence type="ECO:0000256" key="5">
    <source>
        <dbReference type="ARBA" id="ARBA00032316"/>
    </source>
</evidence>
<dbReference type="GO" id="GO:0008859">
    <property type="term" value="F:exoribonuclease II activity"/>
    <property type="evidence" value="ECO:0007669"/>
    <property type="project" value="UniProtKB-EC"/>
</dbReference>
<dbReference type="Pfam" id="PF00773">
    <property type="entry name" value="RNB"/>
    <property type="match status" value="1"/>
</dbReference>
<name>A0ABR0L9F7_9PEZI</name>
<sequence length="1499" mass="166851">MAEQMRSLDEEAVAGVTLNRTQQGTPLTIGKQQTPLTIRKQQAPPVAAKLAEESDPSIEREWGTPSAAGVEEEAKQSQLEDILDELMSASPDGQLGGSGAAALEEGSGAQQLTHDGMAELSPLELLESSHGATRTATTERGSFRPETVTTVTLDSADSGFLDALGKPEVRQQAAVASTEMSRSSPGSVRPPHVSTGLAWQRAPAVSDRSQARAYHISHRSPQQQVALEAETSGPPPELFQVPHRSPENPNGIRAQLRRWQEVHGHENRPNMDIELGADEDADGGDLSNNLTRLPEDNDSAIRNTPAEQEDNEREAMAHFTQASSEEPSSAERNTRFLQMGDLVEIEYLKSETPNTVAVFVRRIDGLALAQMYTKQGRWIHVREKIVQYAIPGWVTEDLVKPLLQYLPSEEVLETGLEELMEQAYMKDLSVPREIAAPLVSRMVQFDVEAKDVYRKHARTLDNAHQLTPAEKLPMPALFAVRQALSNAGFAFSMDRNSHRLTGYLQIRSKEQVRMVENVRNWLREWQDDLAMTATLSAEQRRRHKPRRGAIHVYDFLDKVRAIIRKSRQDREPTIWGNVGPSKVRIPITPEQDCVRITQEETFNAQDTELVRFMEAWSLSMLFNGLPRILALPPLLLQATGLYENYDFIPQTGMLMLQEIGTVLPYENRVRFDQHLLLPSSQHSRPLQNLMTSLLEMAKNHDFKDSMEDLRHDWGSMPVFCIDEAGAHEIDDGLSVEPAAIATDGTKEWWVHVHIANPTAFFERDHPLAKMARHMGESIYMPERTYMMMPRWSTQRHFSLAPGRPCLTFSARLDDKGRMLEHKIQNGRVKRVLRLTPEDVAVAMGKAEEGDGQHPELTLTVGGEVPPERKKRNAAADLTPEMVEQLKVLNLLGDRRRDVRKAAGGMFFDSHSPSVNVWQSSKMSGLAWDNPYRKGWRHVEGDPVIQMKTRGLINWFAPAPNPVKPLVTEMMLLACEVSAAWCKERAIPAVFRGSIQRPGRMDPDQFFKQVLSPIVAKDPKGEIPMHIGMRYLETFGTTALSVSPFRHKILGMDNYGKVTSPLRRYGDMILHWQIEAALREEARTGRSLVTNRSIEEVDRRFLPFSANVLNTIIVGLQPRESMIMRAKSHADSFWMTQLLFRAHEFGETALPFGKTVRAYVHGNSAAIRSDWGLGCILMELNIMATMLPPTGGQGLSAGTKADGLWGRYGARAEDFAEIARISHEHSQRNPYAQFRQPYTLQDILKSPMIHAPLTKLQCSPTSDGAGAAVIVSQRFLDARPQLRGQAILIAGQTLMTDSPALYSRSAMDLVGFDMTKRAVAAAYKEAGVGPSDIAVCELHDCFSANELILLEGLGFSEPGKAHEMVRRGDITFGGKGPIINPSGGLISKGHPLGATGLAQCAELCWQLRGWANNRLVEGKVALQHNLGLGGAVVVNIYKRADGEDNRRLSDEEVVAASAFAYNPAVEARHPTAEEADRVRSRVARCEYAMGDTQEKILARL</sequence>
<organism evidence="8 9">
    <name type="scientific">Rachicladosporium monterosium</name>
    <dbReference type="NCBI Taxonomy" id="1507873"/>
    <lineage>
        <taxon>Eukaryota</taxon>
        <taxon>Fungi</taxon>
        <taxon>Dikarya</taxon>
        <taxon>Ascomycota</taxon>
        <taxon>Pezizomycotina</taxon>
        <taxon>Dothideomycetes</taxon>
        <taxon>Dothideomycetidae</taxon>
        <taxon>Cladosporiales</taxon>
        <taxon>Cladosporiaceae</taxon>
        <taxon>Rachicladosporium</taxon>
    </lineage>
</organism>
<keyword evidence="9" id="KW-1185">Reference proteome</keyword>
<dbReference type="PANTHER" id="PTHR42870">
    <property type="entry name" value="ACETYL-COA C-ACETYLTRANSFERASE"/>
    <property type="match status" value="1"/>
</dbReference>
<evidence type="ECO:0000256" key="2">
    <source>
        <dbReference type="ARBA" id="ARBA00022448"/>
    </source>
</evidence>
<dbReference type="InterPro" id="IPR020613">
    <property type="entry name" value="Thiolase_CS"/>
</dbReference>
<keyword evidence="8" id="KW-0269">Exonuclease</keyword>
<gene>
    <name evidence="8" type="primary">MSU1</name>
    <name evidence="8" type="ORF">LTR32_002798</name>
</gene>
<dbReference type="Pfam" id="PF23216">
    <property type="entry name" value="WHD_CYT4"/>
    <property type="match status" value="2"/>
</dbReference>
<dbReference type="CDD" id="cd00829">
    <property type="entry name" value="SCP-x_thiolase"/>
    <property type="match status" value="1"/>
</dbReference>
<keyword evidence="3" id="KW-0445">Lipid transport</keyword>
<feature type="domain" description="RNB" evidence="7">
    <location>
        <begin position="710"/>
        <end position="1079"/>
    </location>
</feature>
<feature type="compositionally biased region" description="Polar residues" evidence="6">
    <location>
        <begin position="320"/>
        <end position="331"/>
    </location>
</feature>
<evidence type="ECO:0000256" key="6">
    <source>
        <dbReference type="SAM" id="MobiDB-lite"/>
    </source>
</evidence>
<dbReference type="Gene3D" id="3.40.47.10">
    <property type="match status" value="1"/>
</dbReference>
<dbReference type="InterPro" id="IPR056624">
    <property type="entry name" value="WH_CYT4"/>
</dbReference>
<comment type="caution">
    <text evidence="8">The sequence shown here is derived from an EMBL/GenBank/DDBJ whole genome shotgun (WGS) entry which is preliminary data.</text>
</comment>
<dbReference type="Pfam" id="PF23214">
    <property type="entry name" value="SH3_CYT4"/>
    <property type="match status" value="1"/>
</dbReference>
<dbReference type="SUPFAM" id="SSF50249">
    <property type="entry name" value="Nucleic acid-binding proteins"/>
    <property type="match status" value="1"/>
</dbReference>
<keyword evidence="8" id="KW-0540">Nuclease</keyword>
<dbReference type="InterPro" id="IPR016039">
    <property type="entry name" value="Thiolase-like"/>
</dbReference>
<dbReference type="InterPro" id="IPR056625">
    <property type="entry name" value="SH3_CYT4"/>
</dbReference>